<dbReference type="InterPro" id="IPR019859">
    <property type="entry name" value="Motility-assoc_prot_GldM"/>
</dbReference>
<dbReference type="OrthoDB" id="1490890at2"/>
<dbReference type="Proteomes" id="UP000291117">
    <property type="component" value="Unassembled WGS sequence"/>
</dbReference>
<evidence type="ECO:0000313" key="5">
    <source>
        <dbReference type="EMBL" id="TCC97847.1"/>
    </source>
</evidence>
<evidence type="ECO:0000313" key="6">
    <source>
        <dbReference type="Proteomes" id="UP000291117"/>
    </source>
</evidence>
<protein>
    <submittedName>
        <fullName evidence="5">Gliding motility protein GldM</fullName>
    </submittedName>
</protein>
<evidence type="ECO:0000259" key="1">
    <source>
        <dbReference type="Pfam" id="PF12080"/>
    </source>
</evidence>
<gene>
    <name evidence="5" type="primary">gldM</name>
    <name evidence="5" type="ORF">EZ444_08015</name>
</gene>
<dbReference type="Pfam" id="PF12081">
    <property type="entry name" value="GldM_1st"/>
    <property type="match status" value="1"/>
</dbReference>
<dbReference type="AlphaFoldDB" id="A0A4R0NDR6"/>
<dbReference type="InterPro" id="IPR022720">
    <property type="entry name" value="Motility-assoc_prot_GldM_N"/>
</dbReference>
<accession>A0A4R0NDR6</accession>
<dbReference type="Pfam" id="PF12080">
    <property type="entry name" value="GldM_4th"/>
    <property type="match status" value="1"/>
</dbReference>
<proteinExistence type="predicted"/>
<dbReference type="Pfam" id="PF21601">
    <property type="entry name" value="GldM_2nd"/>
    <property type="match status" value="1"/>
</dbReference>
<feature type="domain" description="Gliding motility-associated protein GldM first immunoglobulin-like" evidence="3">
    <location>
        <begin position="221"/>
        <end position="318"/>
    </location>
</feature>
<evidence type="ECO:0000259" key="2">
    <source>
        <dbReference type="Pfam" id="PF12081"/>
    </source>
</evidence>
<dbReference type="EMBL" id="SJSM01000003">
    <property type="protein sequence ID" value="TCC97847.1"/>
    <property type="molecule type" value="Genomic_DNA"/>
</dbReference>
<feature type="domain" description="Gliding motility-associated protein GldM N-terminal" evidence="2">
    <location>
        <begin position="32"/>
        <end position="217"/>
    </location>
</feature>
<sequence>MAGGKETTRQKMINIMYLVLLAMLALNVSDTILNAFKNINDSLVSSKTNVNTSIDQLFASFENTKLKDEPARAQPIWEKANKAKALADELNNLVQQLKDEFLKAGEGINEETGDIKLRDNMDIAQGIMVNRKEGFKLKAKINETREKLIDLLDEKDRAGVTFSLEAKDAVKGINGKKEWVDVNFGEGTPLTAANTILSKIQADVKNAEAEVVKKLFGNMDKALVNLDHFEAVAVAPSSYVVQGQPYTAEVFLTASDSRSNPQITVNGSGLSVKDGKGTYTGGTGAVGMFKWKGVIRVKQTDGTVKEYPTAEQSYQVAKPSATVSPDKMNVIYAGIPNPFSVSAAGFPLESVNATISGGSIRKEGSGKYAVSVGGDQVGKTLSINVSASQGGKTLNLGAQQFRVKALPTPKAYIKGKSGGNVPLEWMEGAGSIDTQLEDFVFDVKFRVVRFAATFINPRSDAVTITNPGGGFGGQIKGALNSIKPGATIIFKDIVCEGPDGRQKVLDGITFIAK</sequence>
<comment type="caution">
    <text evidence="5">The sequence shown here is derived from an EMBL/GenBank/DDBJ whole genome shotgun (WGS) entry which is preliminary data.</text>
</comment>
<name>A0A4R0NDR6_9SPHI</name>
<evidence type="ECO:0000259" key="4">
    <source>
        <dbReference type="Pfam" id="PF21602"/>
    </source>
</evidence>
<dbReference type="RefSeq" id="WP_131608205.1">
    <property type="nucleotide sequence ID" value="NZ_SJSM01000003.1"/>
</dbReference>
<feature type="domain" description="Gliding motility-associated protein GldM C-terminal" evidence="1">
    <location>
        <begin position="407"/>
        <end position="511"/>
    </location>
</feature>
<keyword evidence="6" id="KW-1185">Reference proteome</keyword>
<feature type="domain" description="Gliding motility-associated protein GldM second immunoglobulin-like" evidence="4">
    <location>
        <begin position="320"/>
        <end position="404"/>
    </location>
</feature>
<organism evidence="5 6">
    <name type="scientific">Pedobacter hiemivivus</name>
    <dbReference type="NCBI Taxonomy" id="2530454"/>
    <lineage>
        <taxon>Bacteria</taxon>
        <taxon>Pseudomonadati</taxon>
        <taxon>Bacteroidota</taxon>
        <taxon>Sphingobacteriia</taxon>
        <taxon>Sphingobacteriales</taxon>
        <taxon>Sphingobacteriaceae</taxon>
        <taxon>Pedobacter</taxon>
    </lineage>
</organism>
<dbReference type="NCBIfam" id="TIGR03517">
    <property type="entry name" value="GldM_gliding"/>
    <property type="match status" value="1"/>
</dbReference>
<dbReference type="InterPro" id="IPR048405">
    <property type="entry name" value="GldM_Ig-like-1"/>
</dbReference>
<evidence type="ECO:0000259" key="3">
    <source>
        <dbReference type="Pfam" id="PF21601"/>
    </source>
</evidence>
<dbReference type="InterPro" id="IPR022719">
    <property type="entry name" value="Motility-assoc_prot_GldM_C"/>
</dbReference>
<dbReference type="InterPro" id="IPR048406">
    <property type="entry name" value="GldM_Ig-like-2"/>
</dbReference>
<reference evidence="5 6" key="1">
    <citation type="submission" date="2019-02" db="EMBL/GenBank/DDBJ databases">
        <title>Pedobacter sp. RP-3-8 sp. nov., isolated from Arctic soil.</title>
        <authorList>
            <person name="Dahal R.H."/>
        </authorList>
    </citation>
    <scope>NUCLEOTIDE SEQUENCE [LARGE SCALE GENOMIC DNA]</scope>
    <source>
        <strain evidence="5 6">RP-3-8</strain>
    </source>
</reference>
<dbReference type="Pfam" id="PF21602">
    <property type="entry name" value="GldM_3rd"/>
    <property type="match status" value="1"/>
</dbReference>